<keyword evidence="4 6" id="KW-1133">Transmembrane helix</keyword>
<organism evidence="7 8">
    <name type="scientific">Holdemanella biformis</name>
    <dbReference type="NCBI Taxonomy" id="1735"/>
    <lineage>
        <taxon>Bacteria</taxon>
        <taxon>Bacillati</taxon>
        <taxon>Bacillota</taxon>
        <taxon>Erysipelotrichia</taxon>
        <taxon>Erysipelotrichales</taxon>
        <taxon>Erysipelotrichaceae</taxon>
        <taxon>Holdemanella</taxon>
    </lineage>
</organism>
<comment type="subcellular location">
    <subcellularLocation>
        <location evidence="1">Cell membrane</location>
        <topology evidence="1">Multi-pass membrane protein</topology>
    </subcellularLocation>
</comment>
<feature type="transmembrane region" description="Helical" evidence="6">
    <location>
        <begin position="395"/>
        <end position="416"/>
    </location>
</feature>
<evidence type="ECO:0000256" key="1">
    <source>
        <dbReference type="ARBA" id="ARBA00004651"/>
    </source>
</evidence>
<evidence type="ECO:0000313" key="7">
    <source>
        <dbReference type="EMBL" id="RGW76133.1"/>
    </source>
</evidence>
<feature type="transmembrane region" description="Helical" evidence="6">
    <location>
        <begin position="185"/>
        <end position="203"/>
    </location>
</feature>
<feature type="transmembrane region" description="Helical" evidence="6">
    <location>
        <begin position="12"/>
        <end position="34"/>
    </location>
</feature>
<evidence type="ECO:0000256" key="5">
    <source>
        <dbReference type="ARBA" id="ARBA00023136"/>
    </source>
</evidence>
<dbReference type="AlphaFoldDB" id="A0A413CX94"/>
<proteinExistence type="predicted"/>
<feature type="transmembrane region" description="Helical" evidence="6">
    <location>
        <begin position="307"/>
        <end position="326"/>
    </location>
</feature>
<feature type="transmembrane region" description="Helical" evidence="6">
    <location>
        <begin position="428"/>
        <end position="447"/>
    </location>
</feature>
<reference evidence="7 8" key="1">
    <citation type="submission" date="2018-08" db="EMBL/GenBank/DDBJ databases">
        <title>A genome reference for cultivated species of the human gut microbiota.</title>
        <authorList>
            <person name="Zou Y."/>
            <person name="Xue W."/>
            <person name="Luo G."/>
        </authorList>
    </citation>
    <scope>NUCLEOTIDE SEQUENCE [LARGE SCALE GENOMIC DNA]</scope>
    <source>
        <strain evidence="7 8">AF10-31</strain>
    </source>
</reference>
<feature type="transmembrane region" description="Helical" evidence="6">
    <location>
        <begin position="90"/>
        <end position="110"/>
    </location>
</feature>
<feature type="transmembrane region" description="Helical" evidence="6">
    <location>
        <begin position="161"/>
        <end position="179"/>
    </location>
</feature>
<evidence type="ECO:0000256" key="2">
    <source>
        <dbReference type="ARBA" id="ARBA00022475"/>
    </source>
</evidence>
<evidence type="ECO:0000313" key="8">
    <source>
        <dbReference type="Proteomes" id="UP000284651"/>
    </source>
</evidence>
<keyword evidence="3 6" id="KW-0812">Transmembrane</keyword>
<keyword evidence="2" id="KW-1003">Cell membrane</keyword>
<dbReference type="GO" id="GO:0016853">
    <property type="term" value="F:isomerase activity"/>
    <property type="evidence" value="ECO:0007669"/>
    <property type="project" value="UniProtKB-KW"/>
</dbReference>
<feature type="transmembrane region" description="Helical" evidence="6">
    <location>
        <begin position="372"/>
        <end position="389"/>
    </location>
</feature>
<keyword evidence="5 6" id="KW-0472">Membrane</keyword>
<dbReference type="PANTHER" id="PTHR30250">
    <property type="entry name" value="PST FAMILY PREDICTED COLANIC ACID TRANSPORTER"/>
    <property type="match status" value="1"/>
</dbReference>
<sequence>MRKKKLFLNTFFSWIYQVLAIVSSLILPRIYLAFYGSEMNGLVQSITQFLSIISFMQLGMGAVVQASLYKPLVNGENKEISKIIASANKFFKKIGLILIVYSIVLIFVYPQFTNNVFQYQDVMFLILAISLNLFAQYYFGLVDILLLVADQKGYIDYCGSIISLIVNTVVCITLIYAGYSIVNVKIISSVILLIKPIFNRIYVNKHYSINRNIKYEGEPIKQKWNGIAQHISAVVLDNTDTIVLTMFSTLSNVSIYGIYHMVIFGVKTLLSSISNGIEAMLGEIWARNNKQELLDCFSWVEWVVHNFVILIFGCTGTLIVPFVLIYTKGITDANYCQYEFAILIVLAHALHSIRLPYHMMIKASGQFKETQSNYFVSAGINLLVSIVTVKYMGLVGVAIGTLVAMVYQTLWVAIYNYKKLVVRKMKELLKLTLVDCLCIFLSVLIVIKLPIFSDTFIKWLLSAGIVFAIWFFIIFTINYIFYKNKVKFLINKMKARIKK</sequence>
<evidence type="ECO:0000256" key="3">
    <source>
        <dbReference type="ARBA" id="ARBA00022692"/>
    </source>
</evidence>
<feature type="transmembrane region" description="Helical" evidence="6">
    <location>
        <begin position="122"/>
        <end position="149"/>
    </location>
</feature>
<dbReference type="EMBL" id="QSAT01000006">
    <property type="protein sequence ID" value="RGW76133.1"/>
    <property type="molecule type" value="Genomic_DNA"/>
</dbReference>
<comment type="caution">
    <text evidence="7">The sequence shown here is derived from an EMBL/GenBank/DDBJ whole genome shotgun (WGS) entry which is preliminary data.</text>
</comment>
<dbReference type="InterPro" id="IPR050833">
    <property type="entry name" value="Poly_Biosynth_Transport"/>
</dbReference>
<protein>
    <submittedName>
        <fullName evidence="7">Sugar isomerase</fullName>
    </submittedName>
</protein>
<dbReference type="GO" id="GO:0005886">
    <property type="term" value="C:plasma membrane"/>
    <property type="evidence" value="ECO:0007669"/>
    <property type="project" value="UniProtKB-SubCell"/>
</dbReference>
<accession>A0A413CX94</accession>
<dbReference type="Proteomes" id="UP000284651">
    <property type="component" value="Unassembled WGS sequence"/>
</dbReference>
<evidence type="ECO:0000256" key="4">
    <source>
        <dbReference type="ARBA" id="ARBA00022989"/>
    </source>
</evidence>
<dbReference type="PANTHER" id="PTHR30250:SF26">
    <property type="entry name" value="PSMA PROTEIN"/>
    <property type="match status" value="1"/>
</dbReference>
<evidence type="ECO:0000256" key="6">
    <source>
        <dbReference type="SAM" id="Phobius"/>
    </source>
</evidence>
<name>A0A413CX94_9FIRM</name>
<keyword evidence="7" id="KW-0413">Isomerase</keyword>
<feature type="transmembrane region" description="Helical" evidence="6">
    <location>
        <begin position="459"/>
        <end position="482"/>
    </location>
</feature>
<feature type="transmembrane region" description="Helical" evidence="6">
    <location>
        <begin position="46"/>
        <end position="69"/>
    </location>
</feature>
<dbReference type="RefSeq" id="WP_118356866.1">
    <property type="nucleotide sequence ID" value="NZ_QSAT01000006.1"/>
</dbReference>
<gene>
    <name evidence="7" type="ORF">DWV56_03150</name>
</gene>